<dbReference type="SUPFAM" id="SSF53300">
    <property type="entry name" value="vWA-like"/>
    <property type="match status" value="1"/>
</dbReference>
<dbReference type="EMBL" id="JAFFJS010000006">
    <property type="protein sequence ID" value="MBM9434053.1"/>
    <property type="molecule type" value="Genomic_DNA"/>
</dbReference>
<comment type="caution">
    <text evidence="3">The sequence shown here is derived from an EMBL/GenBank/DDBJ whole genome shotgun (WGS) entry which is preliminary data.</text>
</comment>
<evidence type="ECO:0000259" key="2">
    <source>
        <dbReference type="PROSITE" id="PS50234"/>
    </source>
</evidence>
<reference evidence="4" key="1">
    <citation type="submission" date="2021-02" db="EMBL/GenBank/DDBJ databases">
        <title>Leucobacter sp. CX169.</title>
        <authorList>
            <person name="Cheng Y."/>
        </authorList>
    </citation>
    <scope>NUCLEOTIDE SEQUENCE [LARGE SCALE GENOMIC DNA]</scope>
    <source>
        <strain evidence="4">JY899</strain>
    </source>
</reference>
<gene>
    <name evidence="3" type="ORF">JVW63_10140</name>
</gene>
<accession>A0ABS2TIV2</accession>
<feature type="transmembrane region" description="Helical" evidence="1">
    <location>
        <begin position="294"/>
        <end position="314"/>
    </location>
</feature>
<sequence>MAVQAMTFALTWWVFIPLSILLYGLCALAWRDTRDGRTWLRRGLMVTGVLLLGLTPAHQTPVAERETNAEYFFIVDLTGSMAAQDYDGTEERLEGVRADIADIVDTNPGARYSIIAFSSTATEQLPLTTDARAVRSWVDAARRESTNYSAGSSLNRPRDALRDALERARDNNPQNVRIALFFTDGENTENTDIDYGSVADLVDAGYVFGYGTEDGAPMLRSFWGEEDAGVYITDPETGEDAISRIDPENLRTLAEQLGLDYVHRTQPGGAGALVADIPTEIIAGDGRRTTETPILWPIGLLLTGLVAWELWYLTPLIGSMRRTR</sequence>
<dbReference type="PROSITE" id="PS50234">
    <property type="entry name" value="VWFA"/>
    <property type="match status" value="1"/>
</dbReference>
<dbReference type="RefSeq" id="WP_182171681.1">
    <property type="nucleotide sequence ID" value="NZ_CP059676.1"/>
</dbReference>
<dbReference type="SMART" id="SM00327">
    <property type="entry name" value="VWA"/>
    <property type="match status" value="1"/>
</dbReference>
<evidence type="ECO:0000256" key="1">
    <source>
        <dbReference type="SAM" id="Phobius"/>
    </source>
</evidence>
<keyword evidence="1" id="KW-0812">Transmembrane</keyword>
<keyword evidence="1" id="KW-1133">Transmembrane helix</keyword>
<keyword evidence="1" id="KW-0472">Membrane</keyword>
<protein>
    <submittedName>
        <fullName evidence="3">VWA domain-containing protein</fullName>
    </submittedName>
</protein>
<dbReference type="Pfam" id="PF13519">
    <property type="entry name" value="VWA_2"/>
    <property type="match status" value="1"/>
</dbReference>
<organism evidence="3 4">
    <name type="scientific">Flaviflexus equikiangi</name>
    <dbReference type="NCBI Taxonomy" id="2758573"/>
    <lineage>
        <taxon>Bacteria</taxon>
        <taxon>Bacillati</taxon>
        <taxon>Actinomycetota</taxon>
        <taxon>Actinomycetes</taxon>
        <taxon>Actinomycetales</taxon>
        <taxon>Actinomycetaceae</taxon>
        <taxon>Flaviflexus</taxon>
    </lineage>
</organism>
<evidence type="ECO:0000313" key="3">
    <source>
        <dbReference type="EMBL" id="MBM9434053.1"/>
    </source>
</evidence>
<proteinExistence type="predicted"/>
<dbReference type="Gene3D" id="3.40.50.410">
    <property type="entry name" value="von Willebrand factor, type A domain"/>
    <property type="match status" value="1"/>
</dbReference>
<dbReference type="Proteomes" id="UP000705983">
    <property type="component" value="Unassembled WGS sequence"/>
</dbReference>
<dbReference type="InterPro" id="IPR036465">
    <property type="entry name" value="vWFA_dom_sf"/>
</dbReference>
<evidence type="ECO:0000313" key="4">
    <source>
        <dbReference type="Proteomes" id="UP000705983"/>
    </source>
</evidence>
<feature type="transmembrane region" description="Helical" evidence="1">
    <location>
        <begin position="12"/>
        <end position="30"/>
    </location>
</feature>
<feature type="domain" description="VWFA" evidence="2">
    <location>
        <begin position="70"/>
        <end position="281"/>
    </location>
</feature>
<dbReference type="InterPro" id="IPR002035">
    <property type="entry name" value="VWF_A"/>
</dbReference>
<keyword evidence="4" id="KW-1185">Reference proteome</keyword>
<name>A0ABS2TIV2_9ACTO</name>